<keyword evidence="4 6" id="KW-0689">Ribosomal protein</keyword>
<feature type="region of interest" description="Disordered" evidence="8">
    <location>
        <begin position="211"/>
        <end position="252"/>
    </location>
</feature>
<comment type="subunit">
    <text evidence="6">Component of the small ribosomal subunit. Mature ribosomes consist of a small (40S) and a large (60S) subunit. The 40S subunit contains about 33 different proteins and 1 molecule of RNA (18S). The 60S subunit contains about 49 different proteins and 3 molecules of RNA (25S, 5.8S and 5S). Interacts with ribosomal protein S21.</text>
</comment>
<keyword evidence="5 6" id="KW-0687">Ribonucleoprotein</keyword>
<dbReference type="GO" id="GO:0000028">
    <property type="term" value="P:ribosomal small subunit assembly"/>
    <property type="evidence" value="ECO:0007669"/>
    <property type="project" value="UniProtKB-UniRule"/>
</dbReference>
<dbReference type="PRINTS" id="PR00395">
    <property type="entry name" value="RIBOSOMALS2"/>
</dbReference>
<dbReference type="HAMAP" id="MF_03015">
    <property type="entry name" value="Ribosomal_S2_euk"/>
    <property type="match status" value="1"/>
</dbReference>
<dbReference type="CDD" id="cd01425">
    <property type="entry name" value="RPS2"/>
    <property type="match status" value="1"/>
</dbReference>
<dbReference type="NCBIfam" id="TIGR01012">
    <property type="entry name" value="uS2_euk_arch"/>
    <property type="match status" value="1"/>
</dbReference>
<evidence type="ECO:0000256" key="7">
    <source>
        <dbReference type="RuleBase" id="RU003631"/>
    </source>
</evidence>
<feature type="compositionally biased region" description="Acidic residues" evidence="8">
    <location>
        <begin position="240"/>
        <end position="252"/>
    </location>
</feature>
<evidence type="ECO:0000313" key="9">
    <source>
        <dbReference type="EMBL" id="CAE0323380.1"/>
    </source>
</evidence>
<evidence type="ECO:0000256" key="2">
    <source>
        <dbReference type="ARBA" id="ARBA00006242"/>
    </source>
</evidence>
<feature type="compositionally biased region" description="Acidic residues" evidence="8">
    <location>
        <begin position="213"/>
        <end position="225"/>
    </location>
</feature>
<dbReference type="PROSITE" id="PS00963">
    <property type="entry name" value="RIBOSOMAL_S2_2"/>
    <property type="match status" value="1"/>
</dbReference>
<dbReference type="AlphaFoldDB" id="A0A7S3MV55"/>
<evidence type="ECO:0000256" key="8">
    <source>
        <dbReference type="SAM" id="MobiDB-lite"/>
    </source>
</evidence>
<evidence type="ECO:0000256" key="3">
    <source>
        <dbReference type="ARBA" id="ARBA00022490"/>
    </source>
</evidence>
<proteinExistence type="inferred from homology"/>
<dbReference type="InterPro" id="IPR027498">
    <property type="entry name" value="Ribosomal_uS2_euk"/>
</dbReference>
<dbReference type="GO" id="GO:0022627">
    <property type="term" value="C:cytosolic small ribosomal subunit"/>
    <property type="evidence" value="ECO:0007669"/>
    <property type="project" value="UniProtKB-UniRule"/>
</dbReference>
<dbReference type="PANTHER" id="PTHR11489">
    <property type="entry name" value="40S RIBOSOMAL PROTEIN SA"/>
    <property type="match status" value="1"/>
</dbReference>
<reference evidence="9" key="1">
    <citation type="submission" date="2021-01" db="EMBL/GenBank/DDBJ databases">
        <authorList>
            <person name="Corre E."/>
            <person name="Pelletier E."/>
            <person name="Niang G."/>
            <person name="Scheremetjew M."/>
            <person name="Finn R."/>
            <person name="Kale V."/>
            <person name="Holt S."/>
            <person name="Cochrane G."/>
            <person name="Meng A."/>
            <person name="Brown T."/>
            <person name="Cohen L."/>
        </authorList>
    </citation>
    <scope>NUCLEOTIDE SEQUENCE</scope>
    <source>
        <strain evidence="9">S3</strain>
    </source>
</reference>
<accession>A0A7S3MV55</accession>
<dbReference type="InterPro" id="IPR023591">
    <property type="entry name" value="Ribosomal_uS2_flav_dom_sf"/>
</dbReference>
<sequence>MSFAYSETREQDLALMLASDTHIGTLNSNKKMKNYIYTRNKKGVYYINIAKTWEKMMLASRVIAAIDNAKDILVVSNREFAQRAILKFADNIGANYFGGKWTPGTLTNQNTKKFQEPRLIIVGDPRADHQCIKEASYMNIPIIALCHTDSPLSYVDIAIPGNNKGSKSIALLFWMLARETLMLRGAIPRNEEWSVMVDLFMYRQIENIKKEAEEEAQEEAQEEAAGDVPEAVKGFTEGANAEEEEGDEEDEA</sequence>
<dbReference type="FunFam" id="3.40.50.10490:FF:000012">
    <property type="entry name" value="40S ribosomal protein SA"/>
    <property type="match status" value="1"/>
</dbReference>
<organism evidence="9">
    <name type="scientific">Strombidium inclinatum</name>
    <dbReference type="NCBI Taxonomy" id="197538"/>
    <lineage>
        <taxon>Eukaryota</taxon>
        <taxon>Sar</taxon>
        <taxon>Alveolata</taxon>
        <taxon>Ciliophora</taxon>
        <taxon>Intramacronucleata</taxon>
        <taxon>Spirotrichea</taxon>
        <taxon>Oligotrichia</taxon>
        <taxon>Strombidiidae</taxon>
        <taxon>Strombidium</taxon>
    </lineage>
</organism>
<dbReference type="InterPro" id="IPR018130">
    <property type="entry name" value="Ribosomal_uS2_CS"/>
</dbReference>
<dbReference type="InterPro" id="IPR001865">
    <property type="entry name" value="Ribosomal_uS2"/>
</dbReference>
<dbReference type="Gene3D" id="3.40.50.10490">
    <property type="entry name" value="Glucose-6-phosphate isomerase like protein, domain 1"/>
    <property type="match status" value="1"/>
</dbReference>
<evidence type="ECO:0000256" key="4">
    <source>
        <dbReference type="ARBA" id="ARBA00022980"/>
    </source>
</evidence>
<comment type="similarity">
    <text evidence="2 6 7">Belongs to the universal ribosomal protein uS2 family.</text>
</comment>
<dbReference type="GO" id="GO:0003735">
    <property type="term" value="F:structural constituent of ribosome"/>
    <property type="evidence" value="ECO:0007669"/>
    <property type="project" value="UniProtKB-UniRule"/>
</dbReference>
<keyword evidence="3 6" id="KW-0963">Cytoplasm</keyword>
<name>A0A7S3MV55_9SPIT</name>
<dbReference type="SUPFAM" id="SSF52313">
    <property type="entry name" value="Ribosomal protein S2"/>
    <property type="match status" value="1"/>
</dbReference>
<dbReference type="GO" id="GO:0006412">
    <property type="term" value="P:translation"/>
    <property type="evidence" value="ECO:0007669"/>
    <property type="project" value="UniProtKB-UniRule"/>
</dbReference>
<evidence type="ECO:0000256" key="1">
    <source>
        <dbReference type="ARBA" id="ARBA00004496"/>
    </source>
</evidence>
<dbReference type="InterPro" id="IPR005707">
    <property type="entry name" value="Ribosomal_uS2_euk/arc"/>
</dbReference>
<dbReference type="EMBL" id="HBIH01009709">
    <property type="protein sequence ID" value="CAE0323380.1"/>
    <property type="molecule type" value="Transcribed_RNA"/>
</dbReference>
<gene>
    <name evidence="9" type="ORF">SINC0208_LOCUS3965</name>
</gene>
<dbReference type="Pfam" id="PF00318">
    <property type="entry name" value="Ribosomal_S2"/>
    <property type="match status" value="2"/>
</dbReference>
<protein>
    <recommendedName>
        <fullName evidence="6">Small ribosomal subunit protein uS2</fullName>
    </recommendedName>
</protein>
<evidence type="ECO:0000256" key="6">
    <source>
        <dbReference type="HAMAP-Rule" id="MF_03015"/>
    </source>
</evidence>
<evidence type="ECO:0000256" key="5">
    <source>
        <dbReference type="ARBA" id="ARBA00023274"/>
    </source>
</evidence>
<comment type="function">
    <text evidence="6">Required for the assembly and/or stability of the 40S ribosomal subunit. Required for the processing of the 20S rRNA-precursor to mature 18S rRNA in a late step of the maturation of 40S ribosomal subunits.</text>
</comment>
<comment type="subcellular location">
    <subcellularLocation>
        <location evidence="1 6">Cytoplasm</location>
    </subcellularLocation>
</comment>